<feature type="compositionally biased region" description="Basic and acidic residues" evidence="1">
    <location>
        <begin position="869"/>
        <end position="891"/>
    </location>
</feature>
<name>A0A6G1KVL6_9PEZI</name>
<accession>A0A6G1KVL6</accession>
<gene>
    <name evidence="2" type="ORF">EJ03DRAFT_355539</name>
</gene>
<feature type="compositionally biased region" description="Polar residues" evidence="1">
    <location>
        <begin position="720"/>
        <end position="729"/>
    </location>
</feature>
<evidence type="ECO:0000256" key="1">
    <source>
        <dbReference type="SAM" id="MobiDB-lite"/>
    </source>
</evidence>
<feature type="compositionally biased region" description="Polar residues" evidence="1">
    <location>
        <begin position="207"/>
        <end position="216"/>
    </location>
</feature>
<evidence type="ECO:0000313" key="3">
    <source>
        <dbReference type="Proteomes" id="UP000799436"/>
    </source>
</evidence>
<feature type="region of interest" description="Disordered" evidence="1">
    <location>
        <begin position="483"/>
        <end position="840"/>
    </location>
</feature>
<feature type="region of interest" description="Disordered" evidence="1">
    <location>
        <begin position="1"/>
        <end position="223"/>
    </location>
</feature>
<feature type="region of interest" description="Disordered" evidence="1">
    <location>
        <begin position="856"/>
        <end position="915"/>
    </location>
</feature>
<reference evidence="2" key="1">
    <citation type="journal article" date="2020" name="Stud. Mycol.">
        <title>101 Dothideomycetes genomes: a test case for predicting lifestyles and emergence of pathogens.</title>
        <authorList>
            <person name="Haridas S."/>
            <person name="Albert R."/>
            <person name="Binder M."/>
            <person name="Bloem J."/>
            <person name="Labutti K."/>
            <person name="Salamov A."/>
            <person name="Andreopoulos B."/>
            <person name="Baker S."/>
            <person name="Barry K."/>
            <person name="Bills G."/>
            <person name="Bluhm B."/>
            <person name="Cannon C."/>
            <person name="Castanera R."/>
            <person name="Culley D."/>
            <person name="Daum C."/>
            <person name="Ezra D."/>
            <person name="Gonzalez J."/>
            <person name="Henrissat B."/>
            <person name="Kuo A."/>
            <person name="Liang C."/>
            <person name="Lipzen A."/>
            <person name="Lutzoni F."/>
            <person name="Magnuson J."/>
            <person name="Mondo S."/>
            <person name="Nolan M."/>
            <person name="Ohm R."/>
            <person name="Pangilinan J."/>
            <person name="Park H.-J."/>
            <person name="Ramirez L."/>
            <person name="Alfaro M."/>
            <person name="Sun H."/>
            <person name="Tritt A."/>
            <person name="Yoshinaga Y."/>
            <person name="Zwiers L.-H."/>
            <person name="Turgeon B."/>
            <person name="Goodwin S."/>
            <person name="Spatafora J."/>
            <person name="Crous P."/>
            <person name="Grigoriev I."/>
        </authorList>
    </citation>
    <scope>NUCLEOTIDE SEQUENCE</scope>
    <source>
        <strain evidence="2">CBS 116005</strain>
    </source>
</reference>
<feature type="compositionally biased region" description="Low complexity" evidence="1">
    <location>
        <begin position="809"/>
        <end position="840"/>
    </location>
</feature>
<feature type="region of interest" description="Disordered" evidence="1">
    <location>
        <begin position="247"/>
        <end position="294"/>
    </location>
</feature>
<feature type="compositionally biased region" description="Basic and acidic residues" evidence="1">
    <location>
        <begin position="736"/>
        <end position="764"/>
    </location>
</feature>
<dbReference type="EMBL" id="ML995913">
    <property type="protein sequence ID" value="KAF2764665.1"/>
    <property type="molecule type" value="Genomic_DNA"/>
</dbReference>
<feature type="region of interest" description="Disordered" evidence="1">
    <location>
        <begin position="1004"/>
        <end position="1061"/>
    </location>
</feature>
<dbReference type="AlphaFoldDB" id="A0A6G1KVL6"/>
<evidence type="ECO:0008006" key="4">
    <source>
        <dbReference type="Google" id="ProtNLM"/>
    </source>
</evidence>
<feature type="compositionally biased region" description="Basic and acidic residues" evidence="1">
    <location>
        <begin position="695"/>
        <end position="705"/>
    </location>
</feature>
<feature type="compositionally biased region" description="Basic and acidic residues" evidence="1">
    <location>
        <begin position="775"/>
        <end position="786"/>
    </location>
</feature>
<feature type="compositionally biased region" description="Basic and acidic residues" evidence="1">
    <location>
        <begin position="413"/>
        <end position="430"/>
    </location>
</feature>
<sequence>MTTPQVPPRPAARSQAGPTEVKQQPQVPARPIRKTAIEQLQEHREASSRSPLNLPPAESGRPQLPVLQKQDEQESRPSSINLPSEVGQEGLEYTSYDQLPPEAQITSKANAAAADETRNVTADVPLQQPKASHPQSTTTSRISTVTRTDSTQAAAAGIGKARPDDDVHKVPASTGSPLARVTSRPEDHPRRALSTEPHHPLRAKASWNHSNSNLHNASPRPPSTHVIDHDGIPEIGMQVPLLAHAGDVQAPSPAPTLPQRTPGVGFFNDGSQRNHHRKRSSRHEFHIPPDSYGLHGHGMAPQDQFERDWYAKHPDEALKEHYNSYALRPETALSSDQLNRIVSNSDDIGMGTSPNAIGTPDQDIAFEATEQYASRMNSPRPSPAVQEAKKRPSSSHLVPESPLRKSSFPFNENRAHESEDEDKIHVDPPLRRGSKVTGGGAMDGKLDLGPTGGNTNAFGGWHVETGDDIPILASDELIKRPGSAYMTPAVEPDADDSDYLSDHPPPSRRGSRPSSRPSSTYGSYHGGPLHRFISHEEHHGSGVGTPLEEIEEYEPLFPEDDKEEARPKKSQLARPGLAHHHFPSQDIWEDTPSSLQYQTTVETPEPPREGAATLTQDRKPATTFETPEEEERRKRENPADMLSDKKTFAKPHFKPGVEEDLHHRPGVQRFPSRDIWEDTPDSMRLVTTVGSPQMDEVKSPPEDRPTTAALPLSQDDMEARSTTGLTQLMRSSVPVRPERRSKLAQDITDEIKPESEDSRAKEVPDLGSNQQQVADRSKPTIPERPKPSVPARPTHTDSSEGNGAQLDKTASGTSAGSDGSNDTVTSAAPKAKPVVPARPAGSKIAALQAGFMNDLNNRLKLGPQGPAPKVKEPEAESEAETAKEPLADARKGRAKGPPRRKAAVSPAKDSLGLSFSTPMTLFGINEKDEVTVPVDVVDTKAPEVQLEREMTINAMKNTQEPTMLTKSESLGQENPDARIPHLREATGLEGDKPNPSISPAVVDEHKQVQPELEAALARSKPEDLPASAEAAAEIQEKEMTSRAVQTGQKDLSLTSGDGETERVTAYVGGRVPEEGDVLVRDAAA</sequence>
<keyword evidence="3" id="KW-1185">Reference proteome</keyword>
<feature type="compositionally biased region" description="Pro residues" evidence="1">
    <location>
        <begin position="1"/>
        <end position="10"/>
    </location>
</feature>
<dbReference type="Pfam" id="PF11489">
    <property type="entry name" value="Aim21"/>
    <property type="match status" value="2"/>
</dbReference>
<dbReference type="OrthoDB" id="5386574at2759"/>
<feature type="compositionally biased region" description="Basic residues" evidence="1">
    <location>
        <begin position="892"/>
        <end position="902"/>
    </location>
</feature>
<feature type="compositionally biased region" description="Polar residues" evidence="1">
    <location>
        <begin position="1042"/>
        <end position="1057"/>
    </location>
</feature>
<feature type="compositionally biased region" description="Polar residues" evidence="1">
    <location>
        <begin position="591"/>
        <end position="602"/>
    </location>
</feature>
<feature type="compositionally biased region" description="Basic and acidic residues" evidence="1">
    <location>
        <begin position="630"/>
        <end position="647"/>
    </location>
</feature>
<feature type="compositionally biased region" description="Low complexity" evidence="1">
    <location>
        <begin position="136"/>
        <end position="151"/>
    </location>
</feature>
<dbReference type="Proteomes" id="UP000799436">
    <property type="component" value="Unassembled WGS sequence"/>
</dbReference>
<evidence type="ECO:0000313" key="2">
    <source>
        <dbReference type="EMBL" id="KAF2764665.1"/>
    </source>
</evidence>
<feature type="region of interest" description="Disordered" evidence="1">
    <location>
        <begin position="373"/>
        <end position="465"/>
    </location>
</feature>
<organism evidence="2 3">
    <name type="scientific">Teratosphaeria nubilosa</name>
    <dbReference type="NCBI Taxonomy" id="161662"/>
    <lineage>
        <taxon>Eukaryota</taxon>
        <taxon>Fungi</taxon>
        <taxon>Dikarya</taxon>
        <taxon>Ascomycota</taxon>
        <taxon>Pezizomycotina</taxon>
        <taxon>Dothideomycetes</taxon>
        <taxon>Dothideomycetidae</taxon>
        <taxon>Mycosphaerellales</taxon>
        <taxon>Teratosphaeriaceae</taxon>
        <taxon>Teratosphaeria</taxon>
    </lineage>
</organism>
<protein>
    <recommendedName>
        <fullName evidence="4">Altered inheritance of mitochondria protein 21</fullName>
    </recommendedName>
</protein>
<proteinExistence type="predicted"/>
<feature type="compositionally biased region" description="Acidic residues" evidence="1">
    <location>
        <begin position="548"/>
        <end position="562"/>
    </location>
</feature>
<dbReference type="InterPro" id="IPR021582">
    <property type="entry name" value="Aim21"/>
</dbReference>